<reference evidence="2" key="1">
    <citation type="journal article" date="2011" name="Environ. Microbiol.">
        <title>Genomic insights into the metabolic potential of the polycyclic aromatic hydrocarbon degrading sulfate-reducing Deltaproteobacterium N47.</title>
        <authorList>
            <person name="Bergmann F."/>
            <person name="Selesi D."/>
            <person name="Weinmaier T."/>
            <person name="Tischler P."/>
            <person name="Rattei T."/>
            <person name="Meckenstock R.U."/>
        </authorList>
    </citation>
    <scope>NUCLEOTIDE SEQUENCE</scope>
</reference>
<evidence type="ECO:0000313" key="2">
    <source>
        <dbReference type="EMBL" id="CBX28567.1"/>
    </source>
</evidence>
<keyword evidence="1" id="KW-0812">Transmembrane</keyword>
<gene>
    <name evidence="2" type="ORF">N47_G38910</name>
</gene>
<sequence length="100" mass="11454">MVDICHFGGVAQLGERLPCTQEVIGSIPFTSTKKYSFILFVNSVLKSIIMNFLDLNLFFRLFFDNLVIKSIKKKDQHNYENYFVAKLSRANGGCLGVKRR</sequence>
<dbReference type="AlphaFoldDB" id="E1YDC3"/>
<dbReference type="AntiFam" id="ANF00010">
    <property type="entry name" value="tRNA translation"/>
</dbReference>
<dbReference type="EMBL" id="FR695868">
    <property type="protein sequence ID" value="CBX28567.1"/>
    <property type="molecule type" value="Genomic_DNA"/>
</dbReference>
<name>E1YDC3_9BACT</name>
<proteinExistence type="predicted"/>
<evidence type="ECO:0000256" key="1">
    <source>
        <dbReference type="SAM" id="Phobius"/>
    </source>
</evidence>
<organism evidence="2">
    <name type="scientific">uncultured Desulfobacterium sp</name>
    <dbReference type="NCBI Taxonomy" id="201089"/>
    <lineage>
        <taxon>Bacteria</taxon>
        <taxon>Pseudomonadati</taxon>
        <taxon>Thermodesulfobacteriota</taxon>
        <taxon>Desulfobacteria</taxon>
        <taxon>Desulfobacterales</taxon>
        <taxon>Desulfobacteriaceae</taxon>
        <taxon>Desulfobacterium</taxon>
        <taxon>environmental samples</taxon>
    </lineage>
</organism>
<keyword evidence="1" id="KW-1133">Transmembrane helix</keyword>
<keyword evidence="1" id="KW-0472">Membrane</keyword>
<feature type="transmembrane region" description="Helical" evidence="1">
    <location>
        <begin position="37"/>
        <end position="63"/>
    </location>
</feature>
<protein>
    <submittedName>
        <fullName evidence="2">Uncharacterized protein</fullName>
    </submittedName>
</protein>
<accession>E1YDC3</accession>